<dbReference type="Proteomes" id="UP000548867">
    <property type="component" value="Unassembled WGS sequence"/>
</dbReference>
<keyword evidence="3" id="KW-1185">Reference proteome</keyword>
<dbReference type="EMBL" id="JACIDX010000014">
    <property type="protein sequence ID" value="MBB3956494.1"/>
    <property type="molecule type" value="Genomic_DNA"/>
</dbReference>
<proteinExistence type="predicted"/>
<dbReference type="InterPro" id="IPR002931">
    <property type="entry name" value="Transglutaminase-like"/>
</dbReference>
<dbReference type="GO" id="GO:0006508">
    <property type="term" value="P:proteolysis"/>
    <property type="evidence" value="ECO:0007669"/>
    <property type="project" value="UniProtKB-KW"/>
</dbReference>
<dbReference type="SMART" id="SM00460">
    <property type="entry name" value="TGc"/>
    <property type="match status" value="1"/>
</dbReference>
<accession>A0A7W6CKU8</accession>
<dbReference type="Pfam" id="PF01841">
    <property type="entry name" value="Transglut_core"/>
    <property type="match status" value="1"/>
</dbReference>
<protein>
    <submittedName>
        <fullName evidence="2">Transglutaminase-like putative cysteine protease</fullName>
    </submittedName>
</protein>
<comment type="caution">
    <text evidence="2">The sequence shown here is derived from an EMBL/GenBank/DDBJ whole genome shotgun (WGS) entry which is preliminary data.</text>
</comment>
<sequence>MRISIQHQTHYRFDQPVWHGVQRLRLTPRDCAMQKVLGWQLSVQGGAIECSYEDHNRNLVSLISLGTGNGEITITGQGMIETYDKAGVAGAHTGFMPLWILANPTELTKPGPKIRALAAKFSHDGSNTIATLHDLMAAVNKAVVYEAGHTGAATTAEAALAVGKGVCQDHAQVFIAAARLMGLPARYVSGYLVIEGRVDQGAGHGWAEVHVPGLGWVGFDAANDTCPDDTYVRLAVGADYRDAAPVTSMAQGGGAAVLSVAVQVAQQQVVEQ</sequence>
<dbReference type="RefSeq" id="WP_183627375.1">
    <property type="nucleotide sequence ID" value="NZ_JACIDX010000014.1"/>
</dbReference>
<reference evidence="2 3" key="1">
    <citation type="submission" date="2020-08" db="EMBL/GenBank/DDBJ databases">
        <title>Genomic Encyclopedia of Type Strains, Phase IV (KMG-IV): sequencing the most valuable type-strain genomes for metagenomic binning, comparative biology and taxonomic classification.</title>
        <authorList>
            <person name="Goeker M."/>
        </authorList>
    </citation>
    <scope>NUCLEOTIDE SEQUENCE [LARGE SCALE GENOMIC DNA]</scope>
    <source>
        <strain evidence="2 3">DSM 27057</strain>
    </source>
</reference>
<dbReference type="GO" id="GO:0008233">
    <property type="term" value="F:peptidase activity"/>
    <property type="evidence" value="ECO:0007669"/>
    <property type="project" value="UniProtKB-KW"/>
</dbReference>
<keyword evidence="2" id="KW-0645">Protease</keyword>
<dbReference type="Gene3D" id="3.10.620.30">
    <property type="match status" value="1"/>
</dbReference>
<gene>
    <name evidence="2" type="ORF">GGR38_003459</name>
</gene>
<evidence type="ECO:0000313" key="2">
    <source>
        <dbReference type="EMBL" id="MBB3956494.1"/>
    </source>
</evidence>
<feature type="domain" description="Transglutaminase-like" evidence="1">
    <location>
        <begin position="159"/>
        <end position="223"/>
    </location>
</feature>
<dbReference type="PANTHER" id="PTHR33490">
    <property type="entry name" value="BLR5614 PROTEIN-RELATED"/>
    <property type="match status" value="1"/>
</dbReference>
<organism evidence="2 3">
    <name type="scientific">Novosphingobium sediminicola</name>
    <dbReference type="NCBI Taxonomy" id="563162"/>
    <lineage>
        <taxon>Bacteria</taxon>
        <taxon>Pseudomonadati</taxon>
        <taxon>Pseudomonadota</taxon>
        <taxon>Alphaproteobacteria</taxon>
        <taxon>Sphingomonadales</taxon>
        <taxon>Sphingomonadaceae</taxon>
        <taxon>Novosphingobium</taxon>
    </lineage>
</organism>
<dbReference type="Pfam" id="PF08379">
    <property type="entry name" value="Bact_transglu_N"/>
    <property type="match status" value="1"/>
</dbReference>
<dbReference type="AlphaFoldDB" id="A0A7W6CKU8"/>
<dbReference type="InterPro" id="IPR013589">
    <property type="entry name" value="Bac_transglu_N"/>
</dbReference>
<name>A0A7W6CKU8_9SPHN</name>
<evidence type="ECO:0000313" key="3">
    <source>
        <dbReference type="Proteomes" id="UP000548867"/>
    </source>
</evidence>
<evidence type="ECO:0000259" key="1">
    <source>
        <dbReference type="SMART" id="SM00460"/>
    </source>
</evidence>
<dbReference type="PANTHER" id="PTHR33490:SF6">
    <property type="entry name" value="SLL1049 PROTEIN"/>
    <property type="match status" value="1"/>
</dbReference>
<dbReference type="InterPro" id="IPR038765">
    <property type="entry name" value="Papain-like_cys_pep_sf"/>
</dbReference>
<dbReference type="SUPFAM" id="SSF54001">
    <property type="entry name" value="Cysteine proteinases"/>
    <property type="match status" value="1"/>
</dbReference>
<keyword evidence="2" id="KW-0378">Hydrolase</keyword>